<keyword evidence="8" id="KW-1185">Reference proteome</keyword>
<evidence type="ECO:0000256" key="2">
    <source>
        <dbReference type="ARBA" id="ARBA00007441"/>
    </source>
</evidence>
<keyword evidence="5" id="KW-0663">Pyridoxal phosphate</keyword>
<sequence length="484" mass="53337">MTVDTPVNGTHEAIKAGLGLDHRAMLSKSAIARPPSAIRSLFPQELIPGMLSLLAGKPNASTFPFESISLGLKNGDKIDITGSDLDDALQYSATAGLPRFIEWLVQWQHKIHGRDIVRKGDQVKDGKNSWRVTVGAGSQDLLTKTFHALLNPGETCLAERPAYSGILPPLQTMGINIIAVEGDREGMSPVSLEDILANWHTNVSTRDLPFPKFVYTTPTGANPTGTTASEQRKKENLDIARRYGILILEDDPYMFISFQGLGEGTPETRRRVRTYWSLEQDDAERYGGTGWVLRFDSFSKVLSAGIRVGFLSGPNTILDAIDLDTSSANLQPNGAAQAMVLALLERWGIDGFLRHCDTVAEFYQNRRNNFEQKAQKVLGTNNGKQKAVAEWITPVAGMFLWFKLKLPPTDEGVEEGDSFSLIGEKALKNLVLAVPGVAFMPDSKTTCYVRTSFSLIPEEDVEEAFQRLRKTVIEAWQESGHAMP</sequence>
<evidence type="ECO:0000256" key="5">
    <source>
        <dbReference type="ARBA" id="ARBA00022898"/>
    </source>
</evidence>
<dbReference type="CDD" id="cd00609">
    <property type="entry name" value="AAT_like"/>
    <property type="match status" value="1"/>
</dbReference>
<evidence type="ECO:0000313" key="7">
    <source>
        <dbReference type="EMBL" id="PWN93393.1"/>
    </source>
</evidence>
<evidence type="ECO:0000313" key="8">
    <source>
        <dbReference type="Proteomes" id="UP000245768"/>
    </source>
</evidence>
<proteinExistence type="inferred from homology"/>
<dbReference type="PANTHER" id="PTHR42790:SF19">
    <property type="entry name" value="KYNURENINE_ALPHA-AMINOADIPATE AMINOTRANSFERASE, MITOCHONDRIAL"/>
    <property type="match status" value="1"/>
</dbReference>
<dbReference type="InterPro" id="IPR015424">
    <property type="entry name" value="PyrdxlP-dep_Trfase"/>
</dbReference>
<dbReference type="Proteomes" id="UP000245768">
    <property type="component" value="Unassembled WGS sequence"/>
</dbReference>
<evidence type="ECO:0000256" key="4">
    <source>
        <dbReference type="ARBA" id="ARBA00022679"/>
    </source>
</evidence>
<reference evidence="7 8" key="1">
    <citation type="journal article" date="2018" name="Mol. Biol. Evol.">
        <title>Broad Genomic Sampling Reveals a Smut Pathogenic Ancestry of the Fungal Clade Ustilaginomycotina.</title>
        <authorList>
            <person name="Kijpornyongpan T."/>
            <person name="Mondo S.J."/>
            <person name="Barry K."/>
            <person name="Sandor L."/>
            <person name="Lee J."/>
            <person name="Lipzen A."/>
            <person name="Pangilinan J."/>
            <person name="LaButti K."/>
            <person name="Hainaut M."/>
            <person name="Henrissat B."/>
            <person name="Grigoriev I.V."/>
            <person name="Spatafora J.W."/>
            <person name="Aime M.C."/>
        </authorList>
    </citation>
    <scope>NUCLEOTIDE SEQUENCE [LARGE SCALE GENOMIC DNA]</scope>
    <source>
        <strain evidence="7 8">MCA 4198</strain>
    </source>
</reference>
<evidence type="ECO:0000256" key="3">
    <source>
        <dbReference type="ARBA" id="ARBA00022576"/>
    </source>
</evidence>
<comment type="similarity">
    <text evidence="2">Belongs to the class-I pyridoxal-phosphate-dependent aminotransferase family.</text>
</comment>
<evidence type="ECO:0000259" key="6">
    <source>
        <dbReference type="Pfam" id="PF00155"/>
    </source>
</evidence>
<dbReference type="GO" id="GO:1901605">
    <property type="term" value="P:alpha-amino acid metabolic process"/>
    <property type="evidence" value="ECO:0007669"/>
    <property type="project" value="TreeGrafter"/>
</dbReference>
<dbReference type="RefSeq" id="XP_025380591.1">
    <property type="nucleotide sequence ID" value="XM_025519459.1"/>
</dbReference>
<protein>
    <submittedName>
        <fullName evidence="7">PLP-dependent transferase</fullName>
    </submittedName>
</protein>
<dbReference type="OrthoDB" id="691673at2759"/>
<evidence type="ECO:0000256" key="1">
    <source>
        <dbReference type="ARBA" id="ARBA00001933"/>
    </source>
</evidence>
<dbReference type="SUPFAM" id="SSF53383">
    <property type="entry name" value="PLP-dependent transferases"/>
    <property type="match status" value="1"/>
</dbReference>
<dbReference type="SMR" id="A0A316YZA9"/>
<comment type="cofactor">
    <cofactor evidence="1">
        <name>pyridoxal 5'-phosphate</name>
        <dbReference type="ChEBI" id="CHEBI:597326"/>
    </cofactor>
</comment>
<name>A0A316YZA9_9BASI</name>
<dbReference type="PANTHER" id="PTHR42790">
    <property type="entry name" value="AMINOTRANSFERASE"/>
    <property type="match status" value="1"/>
</dbReference>
<dbReference type="GO" id="GO:0008483">
    <property type="term" value="F:transaminase activity"/>
    <property type="evidence" value="ECO:0007669"/>
    <property type="project" value="UniProtKB-KW"/>
</dbReference>
<dbReference type="GeneID" id="37041375"/>
<organism evidence="7 8">
    <name type="scientific">Acaromyces ingoldii</name>
    <dbReference type="NCBI Taxonomy" id="215250"/>
    <lineage>
        <taxon>Eukaryota</taxon>
        <taxon>Fungi</taxon>
        <taxon>Dikarya</taxon>
        <taxon>Basidiomycota</taxon>
        <taxon>Ustilaginomycotina</taxon>
        <taxon>Exobasidiomycetes</taxon>
        <taxon>Exobasidiales</taxon>
        <taxon>Cryptobasidiaceae</taxon>
        <taxon>Acaromyces</taxon>
    </lineage>
</organism>
<keyword evidence="4 7" id="KW-0808">Transferase</keyword>
<dbReference type="FunCoup" id="A0A316YZA9">
    <property type="interactions" value="125"/>
</dbReference>
<feature type="domain" description="Aminotransferase class I/classII large" evidence="6">
    <location>
        <begin position="88"/>
        <end position="468"/>
    </location>
</feature>
<dbReference type="EMBL" id="KZ819634">
    <property type="protein sequence ID" value="PWN93393.1"/>
    <property type="molecule type" value="Genomic_DNA"/>
</dbReference>
<dbReference type="InterPro" id="IPR004839">
    <property type="entry name" value="Aminotransferase_I/II_large"/>
</dbReference>
<dbReference type="AlphaFoldDB" id="A0A316YZA9"/>
<keyword evidence="3" id="KW-0032">Aminotransferase</keyword>
<dbReference type="InterPro" id="IPR015421">
    <property type="entry name" value="PyrdxlP-dep_Trfase_major"/>
</dbReference>
<gene>
    <name evidence="7" type="ORF">FA10DRAFT_247614</name>
</gene>
<dbReference type="InParanoid" id="A0A316YZA9"/>
<dbReference type="STRING" id="215250.A0A316YZA9"/>
<dbReference type="Pfam" id="PF00155">
    <property type="entry name" value="Aminotran_1_2"/>
    <property type="match status" value="1"/>
</dbReference>
<accession>A0A316YZA9</accession>
<dbReference type="GO" id="GO:0030170">
    <property type="term" value="F:pyridoxal phosphate binding"/>
    <property type="evidence" value="ECO:0007669"/>
    <property type="project" value="InterPro"/>
</dbReference>
<dbReference type="InterPro" id="IPR050859">
    <property type="entry name" value="Class-I_PLP-dep_aminotransf"/>
</dbReference>
<dbReference type="Gene3D" id="3.40.640.10">
    <property type="entry name" value="Type I PLP-dependent aspartate aminotransferase-like (Major domain)"/>
    <property type="match status" value="1"/>
</dbReference>